<feature type="transmembrane region" description="Helical" evidence="5">
    <location>
        <begin position="277"/>
        <end position="302"/>
    </location>
</feature>
<name>A0AAN8S7N6_POLSC</name>
<keyword evidence="2 5" id="KW-0812">Transmembrane</keyword>
<feature type="transmembrane region" description="Helical" evidence="5">
    <location>
        <begin position="170"/>
        <end position="194"/>
    </location>
</feature>
<evidence type="ECO:0000256" key="2">
    <source>
        <dbReference type="ARBA" id="ARBA00022692"/>
    </source>
</evidence>
<sequence>MRRRSMMRLESALEHIHVTSDKTEVYPDPQKATTSPKYKIEFQSNSTLVVTIHFLKALLSPAILAIPSGFRSGGLIFSIFGFLFLVCVVSFNVKKLLDSATYLSIREDVVVRTYDQLAFVSFQTCSSRTKPLARYIKVLVNVLVIVTYLDACSIFMIFMARNAQALINFYFPYMSVSVAIHHYLFLQVIFLMVMSSIRNLKYLSPFSFISCVLLLVVVALTTYFYFLVNIPSVWDRKQIGTILSIPRLTSIVSFSLSGVSISLTLKSSMLHPEHFLGFPGVYCFSMVVFSVTGIVFGYLGYLKFGNETKPSILLNLPVDEKLAISIKVAAMFSTFFASPLIFYVAFNVLWNNYLKTFVNPVNVIFAEFLGRYTFITVSFIMACALPDLGTMIVLKGALLHSHLEITIPAVVEYVAYYPSVGNGKYGFRLIRTLSICLLGIFLSISGTTVAIMDFIREGITCLSDVLRSLRSW</sequence>
<dbReference type="PANTHER" id="PTHR22950:SF349">
    <property type="entry name" value="AMINO ACID TRANSPORTER TRANSMEMBRANE DOMAIN-CONTAINING PROTEIN"/>
    <property type="match status" value="1"/>
</dbReference>
<dbReference type="GO" id="GO:0005774">
    <property type="term" value="C:vacuolar membrane"/>
    <property type="evidence" value="ECO:0007669"/>
    <property type="project" value="TreeGrafter"/>
</dbReference>
<evidence type="ECO:0000259" key="6">
    <source>
        <dbReference type="Pfam" id="PF01490"/>
    </source>
</evidence>
<evidence type="ECO:0000256" key="4">
    <source>
        <dbReference type="ARBA" id="ARBA00023136"/>
    </source>
</evidence>
<dbReference type="Pfam" id="PF01490">
    <property type="entry name" value="Aa_trans"/>
    <property type="match status" value="1"/>
</dbReference>
<evidence type="ECO:0000256" key="3">
    <source>
        <dbReference type="ARBA" id="ARBA00022989"/>
    </source>
</evidence>
<feature type="transmembrane region" description="Helical" evidence="5">
    <location>
        <begin position="47"/>
        <end position="66"/>
    </location>
</feature>
<reference evidence="7 8" key="1">
    <citation type="submission" date="2023-10" db="EMBL/GenBank/DDBJ databases">
        <title>Genomes of two closely related lineages of the louse Polyplax serrata with different host specificities.</title>
        <authorList>
            <person name="Martinu J."/>
            <person name="Tarabai H."/>
            <person name="Stefka J."/>
            <person name="Hypsa V."/>
        </authorList>
    </citation>
    <scope>NUCLEOTIDE SEQUENCE [LARGE SCALE GENOMIC DNA]</scope>
    <source>
        <strain evidence="7">HR10_N</strain>
    </source>
</reference>
<dbReference type="AlphaFoldDB" id="A0AAN8S7N6"/>
<feature type="domain" description="Amino acid transporter transmembrane" evidence="6">
    <location>
        <begin position="46"/>
        <end position="451"/>
    </location>
</feature>
<keyword evidence="3 5" id="KW-1133">Transmembrane helix</keyword>
<evidence type="ECO:0000313" key="7">
    <source>
        <dbReference type="EMBL" id="KAK6638852.1"/>
    </source>
</evidence>
<evidence type="ECO:0000256" key="5">
    <source>
        <dbReference type="SAM" id="Phobius"/>
    </source>
</evidence>
<dbReference type="PANTHER" id="PTHR22950">
    <property type="entry name" value="AMINO ACID TRANSPORTER"/>
    <property type="match status" value="1"/>
</dbReference>
<feature type="transmembrane region" description="Helical" evidence="5">
    <location>
        <begin position="248"/>
        <end position="265"/>
    </location>
</feature>
<keyword evidence="4 5" id="KW-0472">Membrane</keyword>
<dbReference type="Proteomes" id="UP001372834">
    <property type="component" value="Unassembled WGS sequence"/>
</dbReference>
<dbReference type="InterPro" id="IPR013057">
    <property type="entry name" value="AA_transpt_TM"/>
</dbReference>
<dbReference type="EMBL" id="JAWJWE010000003">
    <property type="protein sequence ID" value="KAK6638852.1"/>
    <property type="molecule type" value="Genomic_DNA"/>
</dbReference>
<feature type="transmembrane region" description="Helical" evidence="5">
    <location>
        <begin position="371"/>
        <end position="394"/>
    </location>
</feature>
<feature type="transmembrane region" description="Helical" evidence="5">
    <location>
        <begin position="138"/>
        <end position="158"/>
    </location>
</feature>
<evidence type="ECO:0000313" key="8">
    <source>
        <dbReference type="Proteomes" id="UP001372834"/>
    </source>
</evidence>
<feature type="transmembrane region" description="Helical" evidence="5">
    <location>
        <begin position="322"/>
        <end position="350"/>
    </location>
</feature>
<comment type="caution">
    <text evidence="7">The sequence shown here is derived from an EMBL/GenBank/DDBJ whole genome shotgun (WGS) entry which is preliminary data.</text>
</comment>
<feature type="transmembrane region" description="Helical" evidence="5">
    <location>
        <begin position="429"/>
        <end position="452"/>
    </location>
</feature>
<protein>
    <recommendedName>
        <fullName evidence="6">Amino acid transporter transmembrane domain-containing protein</fullName>
    </recommendedName>
</protein>
<evidence type="ECO:0000256" key="1">
    <source>
        <dbReference type="ARBA" id="ARBA00004141"/>
    </source>
</evidence>
<dbReference type="GO" id="GO:0015179">
    <property type="term" value="F:L-amino acid transmembrane transporter activity"/>
    <property type="evidence" value="ECO:0007669"/>
    <property type="project" value="TreeGrafter"/>
</dbReference>
<comment type="subcellular location">
    <subcellularLocation>
        <location evidence="1">Membrane</location>
        <topology evidence="1">Multi-pass membrane protein</topology>
    </subcellularLocation>
</comment>
<feature type="transmembrane region" description="Helical" evidence="5">
    <location>
        <begin position="72"/>
        <end position="93"/>
    </location>
</feature>
<gene>
    <name evidence="7" type="ORF">RUM43_007121</name>
</gene>
<accession>A0AAN8S7N6</accession>
<feature type="transmembrane region" description="Helical" evidence="5">
    <location>
        <begin position="206"/>
        <end position="228"/>
    </location>
</feature>
<organism evidence="7 8">
    <name type="scientific">Polyplax serrata</name>
    <name type="common">Common mouse louse</name>
    <dbReference type="NCBI Taxonomy" id="468196"/>
    <lineage>
        <taxon>Eukaryota</taxon>
        <taxon>Metazoa</taxon>
        <taxon>Ecdysozoa</taxon>
        <taxon>Arthropoda</taxon>
        <taxon>Hexapoda</taxon>
        <taxon>Insecta</taxon>
        <taxon>Pterygota</taxon>
        <taxon>Neoptera</taxon>
        <taxon>Paraneoptera</taxon>
        <taxon>Psocodea</taxon>
        <taxon>Troctomorpha</taxon>
        <taxon>Phthiraptera</taxon>
        <taxon>Anoplura</taxon>
        <taxon>Polyplacidae</taxon>
        <taxon>Polyplax</taxon>
    </lineage>
</organism>
<proteinExistence type="predicted"/>